<protein>
    <submittedName>
        <fullName evidence="2">Uncharacterized protein</fullName>
    </submittedName>
</protein>
<evidence type="ECO:0000256" key="1">
    <source>
        <dbReference type="SAM" id="Phobius"/>
    </source>
</evidence>
<keyword evidence="1" id="KW-1133">Transmembrane helix</keyword>
<evidence type="ECO:0000313" key="2">
    <source>
        <dbReference type="EMBL" id="PPL19204.1"/>
    </source>
</evidence>
<evidence type="ECO:0000313" key="3">
    <source>
        <dbReference type="Proteomes" id="UP000237755"/>
    </source>
</evidence>
<sequence length="63" mass="7220">MLLPESVLQSEWFAVWATFVAINTLMYAALSIAKILPKIYPSDWVHKRNRRAETRGIYPDPGS</sequence>
<proteinExistence type="predicted"/>
<name>A0ABX5AXU7_9MICO</name>
<feature type="transmembrane region" description="Helical" evidence="1">
    <location>
        <begin position="12"/>
        <end position="30"/>
    </location>
</feature>
<keyword evidence="1" id="KW-0812">Transmembrane</keyword>
<reference evidence="2 3" key="1">
    <citation type="journal article" date="2008" name="Int. J. Syst. Evol. Microbiol.">
        <title>Leifsonia pindariensis sp. nov., isolated from the Pindari glacier of the Indian Himalayas, and emended description of the genus Leifsonia.</title>
        <authorList>
            <person name="Reddy G.S."/>
            <person name="Prabagaran S.R."/>
            <person name="Shivaji S."/>
        </authorList>
    </citation>
    <scope>NUCLEOTIDE SEQUENCE [LARGE SCALE GENOMIC DNA]</scope>
    <source>
        <strain evidence="2 3">PON 10</strain>
    </source>
</reference>
<accession>A0ABX5AXU7</accession>
<dbReference type="EMBL" id="MPZN01000017">
    <property type="protein sequence ID" value="PPL19204.1"/>
    <property type="molecule type" value="Genomic_DNA"/>
</dbReference>
<dbReference type="Proteomes" id="UP000237755">
    <property type="component" value="Unassembled WGS sequence"/>
</dbReference>
<keyword evidence="1" id="KW-0472">Membrane</keyword>
<organism evidence="2 3">
    <name type="scientific">Microterricola pindariensis</name>
    <dbReference type="NCBI Taxonomy" id="478010"/>
    <lineage>
        <taxon>Bacteria</taxon>
        <taxon>Bacillati</taxon>
        <taxon>Actinomycetota</taxon>
        <taxon>Actinomycetes</taxon>
        <taxon>Micrococcales</taxon>
        <taxon>Microbacteriaceae</taxon>
        <taxon>Microterricola</taxon>
    </lineage>
</organism>
<gene>
    <name evidence="2" type="ORF">GY24_07000</name>
</gene>
<keyword evidence="3" id="KW-1185">Reference proteome</keyword>
<comment type="caution">
    <text evidence="2">The sequence shown here is derived from an EMBL/GenBank/DDBJ whole genome shotgun (WGS) entry which is preliminary data.</text>
</comment>